<dbReference type="CDD" id="cd00198">
    <property type="entry name" value="vWFA"/>
    <property type="match status" value="1"/>
</dbReference>
<dbReference type="PROSITE" id="PS50234">
    <property type="entry name" value="VWFA"/>
    <property type="match status" value="1"/>
</dbReference>
<keyword evidence="2" id="KW-1133">Transmembrane helix</keyword>
<keyword evidence="2" id="KW-0812">Transmembrane</keyword>
<name>A0AAE5BX42_9RHOB</name>
<dbReference type="InterPro" id="IPR028087">
    <property type="entry name" value="Tad_N"/>
</dbReference>
<feature type="domain" description="VWFA" evidence="3">
    <location>
        <begin position="143"/>
        <end position="214"/>
    </location>
</feature>
<dbReference type="SUPFAM" id="SSF53300">
    <property type="entry name" value="vWA-like"/>
    <property type="match status" value="1"/>
</dbReference>
<evidence type="ECO:0000259" key="3">
    <source>
        <dbReference type="PROSITE" id="PS50234"/>
    </source>
</evidence>
<evidence type="ECO:0000256" key="1">
    <source>
        <dbReference type="SAM" id="Coils"/>
    </source>
</evidence>
<dbReference type="AlphaFoldDB" id="A0AAE5BX42"/>
<dbReference type="InterPro" id="IPR002035">
    <property type="entry name" value="VWF_A"/>
</dbReference>
<protein>
    <submittedName>
        <fullName evidence="4">VWA domain-containing protein</fullName>
    </submittedName>
</protein>
<keyword evidence="2" id="KW-0472">Membrane</keyword>
<accession>A0AAE5BX42</accession>
<keyword evidence="1" id="KW-0175">Coiled coil</keyword>
<comment type="caution">
    <text evidence="4">The sequence shown here is derived from an EMBL/GenBank/DDBJ whole genome shotgun (WGS) entry which is preliminary data.</text>
</comment>
<evidence type="ECO:0000313" key="5">
    <source>
        <dbReference type="Proteomes" id="UP001193501"/>
    </source>
</evidence>
<dbReference type="InterPro" id="IPR036465">
    <property type="entry name" value="vWFA_dom_sf"/>
</dbReference>
<sequence>MFRSGFVAVNARLAAFRREEDGALVIFGLVLLTLMLLMLGFALDLIRYENTRVRLQNTLDRATLAAASLEQTRDPEAVVRDYMLKAGISEQLDSVQVTQALNERVVEAKGRADTNPFFMPMLGIERFDALGASEAQQAISKVEIVLVLDVSGSMAGQKLVSLKEAATEFVDTVLEGDTHHRVSIAIVPYNAQVNIGTDLRRAFDLTHVANVENVNCVEIPDAAFDAQAIPTDMPMPMMAYADIAYGTNRTNAYVSATDVNYALPYYGSAFCKNTPGNVVRLPSTDAATLKAQINGLVAGGNTSITLGMKWGATMIDPSLRSAYAEFVEEGKMPGELRGRPFDYDDDVQKVVVLMTDGEHVAHNRITDDYKTGVSNIYQAADGYYSVHFATGRPASAGANEYYVPHLGTWQATPWNNGLPQTWESIWTKLKMTYVAWQFYARPLGLGSSGRTAVYNDMVGRMVSIYAGPDSWTAVEAMDDSLQKTCDQVRANGILLYGITVEAPAHGNEVITNCATADRTFLSDRNTIRSTFQTIAANLSSLRLTQ</sequence>
<evidence type="ECO:0000313" key="4">
    <source>
        <dbReference type="EMBL" id="NBZ89977.1"/>
    </source>
</evidence>
<keyword evidence="5" id="KW-1185">Reference proteome</keyword>
<proteinExistence type="predicted"/>
<dbReference type="Gene3D" id="3.40.50.410">
    <property type="entry name" value="von Willebrand factor, type A domain"/>
    <property type="match status" value="1"/>
</dbReference>
<dbReference type="Pfam" id="PF13400">
    <property type="entry name" value="Tad"/>
    <property type="match status" value="1"/>
</dbReference>
<organism evidence="4 5">
    <name type="scientific">Stagnihabitans tardus</name>
    <dbReference type="NCBI Taxonomy" id="2699202"/>
    <lineage>
        <taxon>Bacteria</taxon>
        <taxon>Pseudomonadati</taxon>
        <taxon>Pseudomonadota</taxon>
        <taxon>Alphaproteobacteria</taxon>
        <taxon>Rhodobacterales</taxon>
        <taxon>Paracoccaceae</taxon>
        <taxon>Stagnihabitans</taxon>
    </lineage>
</organism>
<gene>
    <name evidence="4" type="ORF">GV832_20535</name>
</gene>
<dbReference type="Proteomes" id="UP001193501">
    <property type="component" value="Unassembled WGS sequence"/>
</dbReference>
<reference evidence="4" key="1">
    <citation type="submission" date="2020-01" db="EMBL/GenBank/DDBJ databases">
        <authorList>
            <person name="Chen W.-M."/>
        </authorList>
    </citation>
    <scope>NUCLEOTIDE SEQUENCE</scope>
    <source>
        <strain evidence="4">CYK-10</strain>
    </source>
</reference>
<feature type="coiled-coil region" evidence="1">
    <location>
        <begin position="45"/>
        <end position="72"/>
    </location>
</feature>
<feature type="transmembrane region" description="Helical" evidence="2">
    <location>
        <begin position="23"/>
        <end position="46"/>
    </location>
</feature>
<dbReference type="RefSeq" id="WP_168776766.1">
    <property type="nucleotide sequence ID" value="NZ_JAABNR010000042.1"/>
</dbReference>
<evidence type="ECO:0000256" key="2">
    <source>
        <dbReference type="SAM" id="Phobius"/>
    </source>
</evidence>
<dbReference type="EMBL" id="JAABNR010000042">
    <property type="protein sequence ID" value="NBZ89977.1"/>
    <property type="molecule type" value="Genomic_DNA"/>
</dbReference>